<feature type="domain" description="DUF4371" evidence="2">
    <location>
        <begin position="23"/>
        <end position="208"/>
    </location>
</feature>
<protein>
    <recommendedName>
        <fullName evidence="5">HAT C-terminal dimerisation domain-containing protein</fullName>
    </recommendedName>
</protein>
<keyword evidence="4" id="KW-1185">Reference proteome</keyword>
<dbReference type="HOGENOM" id="CLU_006175_4_2_1"/>
<reference evidence="3" key="2">
    <citation type="submission" date="2025-08" db="UniProtKB">
        <authorList>
            <consortium name="Ensembl"/>
        </authorList>
    </citation>
    <scope>IDENTIFICATION</scope>
</reference>
<dbReference type="PANTHER" id="PTHR45749:SF28">
    <property type="entry name" value="ZINC FINGER MYM-TYPE PROTEIN 1-LIKE-RELATED"/>
    <property type="match status" value="1"/>
</dbReference>
<evidence type="ECO:0000313" key="4">
    <source>
        <dbReference type="Proteomes" id="UP000008672"/>
    </source>
</evidence>
<dbReference type="Pfam" id="PF14291">
    <property type="entry name" value="DUF4371"/>
    <property type="match status" value="1"/>
</dbReference>
<dbReference type="Proteomes" id="UP000008672">
    <property type="component" value="Unassembled WGS sequence"/>
</dbReference>
<dbReference type="GO" id="GO:0046983">
    <property type="term" value="F:protein dimerization activity"/>
    <property type="evidence" value="ECO:0007669"/>
    <property type="project" value="InterPro"/>
</dbReference>
<dbReference type="InterPro" id="IPR025398">
    <property type="entry name" value="DUF4371"/>
</dbReference>
<reference evidence="3" key="3">
    <citation type="submission" date="2025-09" db="UniProtKB">
        <authorList>
            <consortium name="Ensembl"/>
        </authorList>
    </citation>
    <scope>IDENTIFICATION</scope>
</reference>
<dbReference type="InterPro" id="IPR008906">
    <property type="entry name" value="HATC_C_dom"/>
</dbReference>
<dbReference type="STRING" id="7897.ENSLACP00000010996"/>
<accession>H3AMX5</accession>
<dbReference type="Ensembl" id="ENSLACT00000011078.1">
    <property type="protein sequence ID" value="ENSLACP00000010996.1"/>
    <property type="gene ID" value="ENSLACG00000009676.1"/>
</dbReference>
<dbReference type="InParanoid" id="H3AMX5"/>
<sequence length="353" mass="40486">PKHMEREETAIDTLLSEQRHIAILQYNDVRKNREVLKRLIDITVLLSRQELAFHGHDESAESISQGNYRQLFNYFFHHDDGLRAHWQKNLNVFSGQSKTIQNELIFCIAEEMSLYTNNEINDCRFFACEVDETTDVSQLSQLSVVLWYMDGNGKTQERFMGFKDVSVDRMVISLKQVIDSVITKYKYKTKLVSQSHDGASVMAGDLGGLQALINNIAMQLSVQFADMKVLRFLELADSSRFQAVPTEAFTSLANTYGKYFDLDHLNEFIVISMTASFGNAVYEIICITVEIELRDMLRKVYCFFCLVATIPLTTVSVERSFPCLKRIKTYLRSSMDQGHLRALATISTEKELL</sequence>
<dbReference type="AlphaFoldDB" id="H3AMX5"/>
<dbReference type="Pfam" id="PF05699">
    <property type="entry name" value="Dimer_Tnp_hAT"/>
    <property type="match status" value="1"/>
</dbReference>
<reference evidence="4" key="1">
    <citation type="submission" date="2011-08" db="EMBL/GenBank/DDBJ databases">
        <title>The draft genome of Latimeria chalumnae.</title>
        <authorList>
            <person name="Di Palma F."/>
            <person name="Alfoldi J."/>
            <person name="Johnson J."/>
            <person name="Berlin A."/>
            <person name="Gnerre S."/>
            <person name="Jaffe D."/>
            <person name="MacCallum I."/>
            <person name="Young S."/>
            <person name="Walker B.J."/>
            <person name="Lander E."/>
            <person name="Lindblad-Toh K."/>
        </authorList>
    </citation>
    <scope>NUCLEOTIDE SEQUENCE [LARGE SCALE GENOMIC DNA]</scope>
    <source>
        <strain evidence="4">Wild caught</strain>
    </source>
</reference>
<evidence type="ECO:0000313" key="3">
    <source>
        <dbReference type="Ensembl" id="ENSLACP00000010996.1"/>
    </source>
</evidence>
<dbReference type="PANTHER" id="PTHR45749">
    <property type="match status" value="1"/>
</dbReference>
<evidence type="ECO:0000259" key="1">
    <source>
        <dbReference type="Pfam" id="PF05699"/>
    </source>
</evidence>
<organism evidence="3 4">
    <name type="scientific">Latimeria chalumnae</name>
    <name type="common">Coelacanth</name>
    <dbReference type="NCBI Taxonomy" id="7897"/>
    <lineage>
        <taxon>Eukaryota</taxon>
        <taxon>Metazoa</taxon>
        <taxon>Chordata</taxon>
        <taxon>Craniata</taxon>
        <taxon>Vertebrata</taxon>
        <taxon>Euteleostomi</taxon>
        <taxon>Coelacanthiformes</taxon>
        <taxon>Coelacanthidae</taxon>
        <taxon>Latimeria</taxon>
    </lineage>
</organism>
<proteinExistence type="predicted"/>
<evidence type="ECO:0000259" key="2">
    <source>
        <dbReference type="Pfam" id="PF14291"/>
    </source>
</evidence>
<name>H3AMX5_LATCH</name>
<dbReference type="EMBL" id="AFYH01202265">
    <property type="status" value="NOT_ANNOTATED_CDS"/>
    <property type="molecule type" value="Genomic_DNA"/>
</dbReference>
<evidence type="ECO:0008006" key="5">
    <source>
        <dbReference type="Google" id="ProtNLM"/>
    </source>
</evidence>
<dbReference type="GeneTree" id="ENSGT00940000157337"/>
<feature type="domain" description="HAT C-terminal dimerisation" evidence="1">
    <location>
        <begin position="303"/>
        <end position="352"/>
    </location>
</feature>